<dbReference type="PROSITE" id="PS50076">
    <property type="entry name" value="DNAJ_2"/>
    <property type="match status" value="1"/>
</dbReference>
<name>S4R6G4_PETMA</name>
<reference evidence="3" key="1">
    <citation type="submission" date="2025-08" db="UniProtKB">
        <authorList>
            <consortium name="Ensembl"/>
        </authorList>
    </citation>
    <scope>IDENTIFICATION</scope>
</reference>
<protein>
    <recommendedName>
        <fullName evidence="2">J domain-containing protein</fullName>
    </recommendedName>
</protein>
<reference evidence="3" key="2">
    <citation type="submission" date="2025-09" db="UniProtKB">
        <authorList>
            <consortium name="Ensembl"/>
        </authorList>
    </citation>
    <scope>IDENTIFICATION</scope>
</reference>
<dbReference type="Gene3D" id="1.10.287.110">
    <property type="entry name" value="DnaJ domain"/>
    <property type="match status" value="1"/>
</dbReference>
<dbReference type="Ensembl" id="ENSPMAT00000000796.1">
    <property type="protein sequence ID" value="ENSPMAP00000000794.1"/>
    <property type="gene ID" value="ENSPMAG00000000730.1"/>
</dbReference>
<feature type="domain" description="J" evidence="2">
    <location>
        <begin position="37"/>
        <end position="101"/>
    </location>
</feature>
<sequence length="126" mass="14612">IYTRGHTYWYINVCVCVCRLVWIFLCLLPWASGLDFDPYAVLGVARSAPQSDIKKAYKALAREWHPDKNRDPNAEDRFVEITKAYEVLSNEEKRSQYDRFGSQHGGGAQFQQGGHFHHHDPFSSFF</sequence>
<dbReference type="CDD" id="cd06257">
    <property type="entry name" value="DnaJ"/>
    <property type="match status" value="1"/>
</dbReference>
<dbReference type="PROSITE" id="PS00636">
    <property type="entry name" value="DNAJ_1"/>
    <property type="match status" value="1"/>
</dbReference>
<dbReference type="SMART" id="SM00271">
    <property type="entry name" value="DnaJ"/>
    <property type="match status" value="1"/>
</dbReference>
<evidence type="ECO:0000256" key="1">
    <source>
        <dbReference type="SAM" id="Phobius"/>
    </source>
</evidence>
<dbReference type="PANTHER" id="PTHR44303">
    <property type="entry name" value="DNAJ HOMOLOG SUBFAMILY C MEMBER 16"/>
    <property type="match status" value="1"/>
</dbReference>
<dbReference type="InterPro" id="IPR036869">
    <property type="entry name" value="J_dom_sf"/>
</dbReference>
<accession>S4R6G4</accession>
<dbReference type="PANTHER" id="PTHR44303:SF2">
    <property type="entry name" value="DNAJ HOMOLOG SUBFAMILY C MEMBER 16"/>
    <property type="match status" value="1"/>
</dbReference>
<dbReference type="InterPro" id="IPR001623">
    <property type="entry name" value="DnaJ_domain"/>
</dbReference>
<proteinExistence type="predicted"/>
<organism evidence="3">
    <name type="scientific">Petromyzon marinus</name>
    <name type="common">Sea lamprey</name>
    <dbReference type="NCBI Taxonomy" id="7757"/>
    <lineage>
        <taxon>Eukaryota</taxon>
        <taxon>Metazoa</taxon>
        <taxon>Chordata</taxon>
        <taxon>Craniata</taxon>
        <taxon>Vertebrata</taxon>
        <taxon>Cyclostomata</taxon>
        <taxon>Hyperoartia</taxon>
        <taxon>Petromyzontiformes</taxon>
        <taxon>Petromyzontidae</taxon>
        <taxon>Petromyzon</taxon>
    </lineage>
</organism>
<evidence type="ECO:0000259" key="2">
    <source>
        <dbReference type="PROSITE" id="PS50076"/>
    </source>
</evidence>
<keyword evidence="1" id="KW-0472">Membrane</keyword>
<dbReference type="SUPFAM" id="SSF46565">
    <property type="entry name" value="Chaperone J-domain"/>
    <property type="match status" value="1"/>
</dbReference>
<dbReference type="AlphaFoldDB" id="S4R6G4"/>
<dbReference type="HOGENOM" id="CLU_1986711_0_0_1"/>
<keyword evidence="1" id="KW-1133">Transmembrane helix</keyword>
<dbReference type="InterPro" id="IPR018253">
    <property type="entry name" value="DnaJ_domain_CS"/>
</dbReference>
<dbReference type="InterPro" id="IPR052448">
    <property type="entry name" value="DnaJ_C16_autophagy_reg"/>
</dbReference>
<feature type="transmembrane region" description="Helical" evidence="1">
    <location>
        <begin position="7"/>
        <end position="31"/>
    </location>
</feature>
<dbReference type="PRINTS" id="PR00625">
    <property type="entry name" value="JDOMAIN"/>
</dbReference>
<dbReference type="Pfam" id="PF00226">
    <property type="entry name" value="DnaJ"/>
    <property type="match status" value="1"/>
</dbReference>
<keyword evidence="1" id="KW-0812">Transmembrane</keyword>
<evidence type="ECO:0000313" key="3">
    <source>
        <dbReference type="Ensembl" id="ENSPMAP00000000794.1"/>
    </source>
</evidence>
<dbReference type="GeneTree" id="ENSGT00940000155851"/>
<dbReference type="STRING" id="7757.ENSPMAP00000000794"/>